<dbReference type="InterPro" id="IPR051135">
    <property type="entry name" value="Gal/GlcNAc/GalNAc_ST"/>
</dbReference>
<dbReference type="Proteomes" id="UP000275408">
    <property type="component" value="Unassembled WGS sequence"/>
</dbReference>
<dbReference type="OrthoDB" id="6138663at2759"/>
<dbReference type="SUPFAM" id="SSF52540">
    <property type="entry name" value="P-loop containing nucleoside triphosphate hydrolases"/>
    <property type="match status" value="2"/>
</dbReference>
<dbReference type="Pfam" id="PF00685">
    <property type="entry name" value="Sulfotransfer_1"/>
    <property type="match status" value="1"/>
</dbReference>
<reference evidence="2 3" key="1">
    <citation type="journal article" date="2018" name="Sci. Rep.">
        <title>Comparative analysis of the Pocillopora damicornis genome highlights role of immune system in coral evolution.</title>
        <authorList>
            <person name="Cunning R."/>
            <person name="Bay R.A."/>
            <person name="Gillette P."/>
            <person name="Baker A.C."/>
            <person name="Traylor-Knowles N."/>
        </authorList>
    </citation>
    <scope>NUCLEOTIDE SEQUENCE [LARGE SCALE GENOMIC DNA]</scope>
    <source>
        <strain evidence="2">RSMAS</strain>
        <tissue evidence="2">Whole animal</tissue>
    </source>
</reference>
<proteinExistence type="predicted"/>
<evidence type="ECO:0000313" key="3">
    <source>
        <dbReference type="Proteomes" id="UP000275408"/>
    </source>
</evidence>
<dbReference type="Pfam" id="PF13469">
    <property type="entry name" value="Sulfotransfer_3"/>
    <property type="match status" value="1"/>
</dbReference>
<dbReference type="InterPro" id="IPR000863">
    <property type="entry name" value="Sulfotransferase_dom"/>
</dbReference>
<dbReference type="PANTHER" id="PTHR10704">
    <property type="entry name" value="CARBOHYDRATE SULFOTRANSFERASE"/>
    <property type="match status" value="1"/>
</dbReference>
<dbReference type="GO" id="GO:0006044">
    <property type="term" value="P:N-acetylglucosamine metabolic process"/>
    <property type="evidence" value="ECO:0007669"/>
    <property type="project" value="TreeGrafter"/>
</dbReference>
<evidence type="ECO:0000313" key="2">
    <source>
        <dbReference type="EMBL" id="RMX57667.1"/>
    </source>
</evidence>
<dbReference type="AlphaFoldDB" id="A0A3M6UVM3"/>
<keyword evidence="3" id="KW-1185">Reference proteome</keyword>
<accession>A0A3M6UVM3</accession>
<dbReference type="GO" id="GO:0006790">
    <property type="term" value="P:sulfur compound metabolic process"/>
    <property type="evidence" value="ECO:0007669"/>
    <property type="project" value="TreeGrafter"/>
</dbReference>
<dbReference type="PANTHER" id="PTHR10704:SF44">
    <property type="entry name" value="LD35051P-RELATED"/>
    <property type="match status" value="1"/>
</dbReference>
<organism evidence="2 3">
    <name type="scientific">Pocillopora damicornis</name>
    <name type="common">Cauliflower coral</name>
    <name type="synonym">Millepora damicornis</name>
    <dbReference type="NCBI Taxonomy" id="46731"/>
    <lineage>
        <taxon>Eukaryota</taxon>
        <taxon>Metazoa</taxon>
        <taxon>Cnidaria</taxon>
        <taxon>Anthozoa</taxon>
        <taxon>Hexacorallia</taxon>
        <taxon>Scleractinia</taxon>
        <taxon>Astrocoeniina</taxon>
        <taxon>Pocilloporidae</taxon>
        <taxon>Pocillopora</taxon>
    </lineage>
</organism>
<gene>
    <name evidence="2" type="ORF">pdam_00004974</name>
</gene>
<dbReference type="GO" id="GO:0001517">
    <property type="term" value="F:N-acetylglucosamine 6-O-sulfotransferase activity"/>
    <property type="evidence" value="ECO:0007669"/>
    <property type="project" value="TreeGrafter"/>
</dbReference>
<protein>
    <recommendedName>
        <fullName evidence="1">Sulfotransferase domain-containing protein</fullName>
    </recommendedName>
</protein>
<dbReference type="InterPro" id="IPR027417">
    <property type="entry name" value="P-loop_NTPase"/>
</dbReference>
<feature type="domain" description="Sulfotransferase" evidence="1">
    <location>
        <begin position="244"/>
        <end position="367"/>
    </location>
</feature>
<name>A0A3M6UVM3_POCDA</name>
<dbReference type="Gene3D" id="3.40.50.300">
    <property type="entry name" value="P-loop containing nucleotide triphosphate hydrolases"/>
    <property type="match status" value="2"/>
</dbReference>
<evidence type="ECO:0000259" key="1">
    <source>
        <dbReference type="Pfam" id="PF00685"/>
    </source>
</evidence>
<dbReference type="EMBL" id="RCHS01000623">
    <property type="protein sequence ID" value="RMX57667.1"/>
    <property type="molecule type" value="Genomic_DNA"/>
</dbReference>
<comment type="caution">
    <text evidence="2">The sequence shown here is derived from an EMBL/GenBank/DDBJ whole genome shotgun (WGS) entry which is preliminary data.</text>
</comment>
<sequence>MKNKLVLVTLSVLASLFVFYTLVLLSSWKLIPRLNPYTNIGPAKRQTILQGFDKEPPQQPKTETKKLFTKLNIKKSTKPSVETKTLHKRTPRSNLIILSPGRGGSSFLGGVFDANPDIMYWFEPLHTLSRGIYELHLYKDKERKIHYSKTAINLINSFFNCSFTQIPKDIMSALSKSIFRMRSKSLSSRHLCPTKNKTKKCLPYSVKLLGNVCNSSRHTVLKILTSRLPKNTLESFQGIFQKQKYKIKLTHLVRDPRAVIYSMLNSVQWINISSLLNQSFHDVINGVCNSIEKNIKLGLFSPPSWLKNRFQVVRYEDFVVNTTKIAKDLYKFAGFDWSVSVDKWIEKHQKKPHKNNERDPYSLYRNASLVMNKWKKAPLSLITAVEQVCVTFGVLVTMFVLNTLILLSSWNLTPRIKSHKTSSQMEFPLSLQGFKQEQHPKTETKKLFTTLGIKKSTEPSVKINTLNKRTPRSNLIILSPGRGGSSFLGGVFDANPDIMYWFEPLHTLSRGIYELHLYKDKERKIQYSKTAINLINSFFNCSFTQIPKDIMSALSNSIFRMRSASLSSSHLCPTKNKRKKCLPYSAELLNKVCHSSKHTVLKILIHRLPNNTLESFQEIFQQQRYNSKLIHLVRDPRAVAYSMVNSVQWLNVTSESHQRFRDTLQRICTYIERNIKFGMFSSPSWLKNRFRVIRFEDFVNNTTKIAKDLYKFTGFAWSVNVNKWIEKHQKKPHKNNEKDPYSLYRDASLVINKWKKAPRSLITAVEQVCGNLMDMLGYERMIKSEQLENENRNSFVRT</sequence>